<dbReference type="PROSITE" id="PS51375">
    <property type="entry name" value="PPR"/>
    <property type="match status" value="1"/>
</dbReference>
<name>A0A1Q9CVT4_SYMMI</name>
<dbReference type="NCBIfam" id="TIGR00756">
    <property type="entry name" value="PPR"/>
    <property type="match status" value="1"/>
</dbReference>
<feature type="region of interest" description="Disordered" evidence="14">
    <location>
        <begin position="1"/>
        <end position="21"/>
    </location>
</feature>
<evidence type="ECO:0000256" key="2">
    <source>
        <dbReference type="ARBA" id="ARBA00006375"/>
    </source>
</evidence>
<evidence type="ECO:0000313" key="17">
    <source>
        <dbReference type="EMBL" id="OLP87017.1"/>
    </source>
</evidence>
<keyword evidence="5" id="KW-0677">Repeat</keyword>
<dbReference type="GO" id="GO:1990547">
    <property type="term" value="P:mitochondrial phosphate ion transmembrane transport"/>
    <property type="evidence" value="ECO:0007669"/>
    <property type="project" value="InterPro"/>
</dbReference>
<keyword evidence="8" id="KW-0496">Mitochondrion</keyword>
<keyword evidence="12" id="KW-0863">Zinc-finger</keyword>
<evidence type="ECO:0000256" key="10">
    <source>
        <dbReference type="PROSITE-ProRule" id="PRU00282"/>
    </source>
</evidence>
<feature type="repeat" description="Solcar" evidence="10">
    <location>
        <begin position="1502"/>
        <end position="1600"/>
    </location>
</feature>
<keyword evidence="13" id="KW-0175">Coiled coil</keyword>
<comment type="similarity">
    <text evidence="2">Belongs to the mitochondrial carrier (TC 2.A.29) family.</text>
</comment>
<evidence type="ECO:0000256" key="6">
    <source>
        <dbReference type="ARBA" id="ARBA00022792"/>
    </source>
</evidence>
<reference evidence="17 18" key="1">
    <citation type="submission" date="2016-02" db="EMBL/GenBank/DDBJ databases">
        <title>Genome analysis of coral dinoflagellate symbionts highlights evolutionary adaptations to a symbiotic lifestyle.</title>
        <authorList>
            <person name="Aranda M."/>
            <person name="Li Y."/>
            <person name="Liew Y.J."/>
            <person name="Baumgarten S."/>
            <person name="Simakov O."/>
            <person name="Wilson M."/>
            <person name="Piel J."/>
            <person name="Ashoor H."/>
            <person name="Bougouffa S."/>
            <person name="Bajic V.B."/>
            <person name="Ryu T."/>
            <person name="Ravasi T."/>
            <person name="Bayer T."/>
            <person name="Micklem G."/>
            <person name="Kim H."/>
            <person name="Bhak J."/>
            <person name="Lajeunesse T.C."/>
            <person name="Voolstra C.R."/>
        </authorList>
    </citation>
    <scope>NUCLEOTIDE SEQUENCE [LARGE SCALE GENOMIC DNA]</scope>
    <source>
        <strain evidence="17 18">CCMP2467</strain>
    </source>
</reference>
<proteinExistence type="inferred from homology"/>
<evidence type="ECO:0000313" key="18">
    <source>
        <dbReference type="Proteomes" id="UP000186817"/>
    </source>
</evidence>
<dbReference type="PANTHER" id="PTHR45671">
    <property type="entry name" value="SOLUTE CARRIER FAMILY 25 (MITOCHONDRIAL CARRIER PHOSPHATE CARRIER), MEMBER 3, LIKE-RELATED-RELATED"/>
    <property type="match status" value="1"/>
</dbReference>
<feature type="repeat" description="Solcar" evidence="10">
    <location>
        <begin position="1374"/>
        <end position="1466"/>
    </location>
</feature>
<feature type="domain" description="ShKT" evidence="16">
    <location>
        <begin position="2736"/>
        <end position="2770"/>
    </location>
</feature>
<dbReference type="PROSITE" id="PS51670">
    <property type="entry name" value="SHKT"/>
    <property type="match status" value="1"/>
</dbReference>
<feature type="region of interest" description="Disordered" evidence="14">
    <location>
        <begin position="1402"/>
        <end position="1422"/>
    </location>
</feature>
<dbReference type="InterPro" id="IPR023395">
    <property type="entry name" value="MCP_dom_sf"/>
</dbReference>
<dbReference type="Proteomes" id="UP000186817">
    <property type="component" value="Unassembled WGS sequence"/>
</dbReference>
<evidence type="ECO:0000256" key="7">
    <source>
        <dbReference type="ARBA" id="ARBA00022989"/>
    </source>
</evidence>
<organism evidence="17 18">
    <name type="scientific">Symbiodinium microadriaticum</name>
    <name type="common">Dinoflagellate</name>
    <name type="synonym">Zooxanthella microadriatica</name>
    <dbReference type="NCBI Taxonomy" id="2951"/>
    <lineage>
        <taxon>Eukaryota</taxon>
        <taxon>Sar</taxon>
        <taxon>Alveolata</taxon>
        <taxon>Dinophyceae</taxon>
        <taxon>Suessiales</taxon>
        <taxon>Symbiodiniaceae</taxon>
        <taxon>Symbiodinium</taxon>
    </lineage>
</organism>
<dbReference type="GO" id="GO:0008270">
    <property type="term" value="F:zinc ion binding"/>
    <property type="evidence" value="ECO:0007669"/>
    <property type="project" value="UniProtKB-KW"/>
</dbReference>
<protein>
    <submittedName>
        <fullName evidence="17">Mitochondrial phosphate carrier protein</fullName>
    </submittedName>
</protein>
<dbReference type="PANTHER" id="PTHR45671:SF12">
    <property type="entry name" value="MITOCHONDRIAL PHOSPHATE CARRIER PROTEIN"/>
    <property type="match status" value="1"/>
</dbReference>
<keyword evidence="6" id="KW-0999">Mitochondrion inner membrane</keyword>
<keyword evidence="9 10" id="KW-0472">Membrane</keyword>
<evidence type="ECO:0000256" key="8">
    <source>
        <dbReference type="ARBA" id="ARBA00023128"/>
    </source>
</evidence>
<dbReference type="Pfam" id="PF01549">
    <property type="entry name" value="ShK"/>
    <property type="match status" value="1"/>
</dbReference>
<feature type="repeat" description="PPR" evidence="11">
    <location>
        <begin position="415"/>
        <end position="449"/>
    </location>
</feature>
<keyword evidence="12" id="KW-0862">Zinc</keyword>
<dbReference type="InterPro" id="IPR044677">
    <property type="entry name" value="SLC25A3/Pic2/Mir1-like"/>
</dbReference>
<evidence type="ECO:0000259" key="15">
    <source>
        <dbReference type="PROSITE" id="PS50103"/>
    </source>
</evidence>
<keyword evidence="4 10" id="KW-0812">Transmembrane</keyword>
<evidence type="ECO:0000256" key="5">
    <source>
        <dbReference type="ARBA" id="ARBA00022737"/>
    </source>
</evidence>
<dbReference type="OrthoDB" id="421220at2759"/>
<dbReference type="SUPFAM" id="SSF103506">
    <property type="entry name" value="Mitochondrial carrier"/>
    <property type="match status" value="1"/>
</dbReference>
<evidence type="ECO:0000256" key="12">
    <source>
        <dbReference type="PROSITE-ProRule" id="PRU00723"/>
    </source>
</evidence>
<keyword evidence="18" id="KW-1185">Reference proteome</keyword>
<dbReference type="PROSITE" id="PS50920">
    <property type="entry name" value="SOLCAR"/>
    <property type="match status" value="2"/>
</dbReference>
<dbReference type="GO" id="GO:0005315">
    <property type="term" value="F:phosphate transmembrane transporter activity"/>
    <property type="evidence" value="ECO:0007669"/>
    <property type="project" value="InterPro"/>
</dbReference>
<feature type="compositionally biased region" description="Basic and acidic residues" evidence="14">
    <location>
        <begin position="8"/>
        <end position="18"/>
    </location>
</feature>
<feature type="coiled-coil region" evidence="13">
    <location>
        <begin position="112"/>
        <end position="139"/>
    </location>
</feature>
<comment type="subcellular location">
    <subcellularLocation>
        <location evidence="1">Mitochondrion inner membrane</location>
        <topology evidence="1">Multi-pass membrane protein</topology>
    </subcellularLocation>
</comment>
<keyword evidence="12" id="KW-0479">Metal-binding</keyword>
<dbReference type="PROSITE" id="PS50103">
    <property type="entry name" value="ZF_C3H1"/>
    <property type="match status" value="1"/>
</dbReference>
<accession>A0A1Q9CVT4</accession>
<feature type="domain" description="C3H1-type" evidence="15">
    <location>
        <begin position="2165"/>
        <end position="2192"/>
    </location>
</feature>
<sequence>MLAARQPGTEHCRGRPEGPRSAAAMSQRLVFAYGDKRVMARGSGADAVRSIKNLEAFFQDAEEKLGLPEGTYDFYDVYGKITTPADLQRALSTAGSGECTIEVREHLHFIRIRALEDDNSRLTARLDALEVALRESEERSSMKLQVASEELVKMIKKGARAYCRNLWLKPFCTPSLGTSKGQIRPGFRNAMRRRWQLSRWQVLLAGSALALVAARSGLAAAPPLQELLKPPAQKNELAPVYPGSVTVPKEAPISRVVEPYNARDRVTKHQRVWWGPGYGKHPYLVKKWSTVEKLMKRRPPMAIPGKVARPTKREQLLRRQLINGTMPSEADFNRIIQVFAQRARQEVRYPLLIQRHHFAKRAKGWAWEMLLNDMQPSRQTYKLMMLAFGATGHHAAARWWIDWRKTESESDEVDSRWETNCLISAYAKVGRPLEAARHLREMSRSGLRPDARSFAGVIEAWEHIGNRYQMLRWLKLYLRAEARGILGELLDPRDAGLPYYALAESYVKVADAVRTMSLLKAVKDRGIPLSIQAYRLRLDVLLRVRGQRRAVDQIERALVEFISNRPSKGPIFTKELLQRCRDVLGEEHVEAVLSDLGAGDDLVQQDNLQADAYAIWQTAQLNVAISRAVKYKRIVAGTSLLLDKEEDDDAFEEKQEAREPYKVGDIDQGFRVLKREASEKGLPDWMSLKKGQKSPRFAVIVQGCETTIYDEVGPALEAVMNKQHDNEKDIRSVAEKLAQFDLQELRELSANALQMRDEVMNCINRLNVLDSQWLRDKEELREIVERTNQDLKDLQKYIMGKIDVGIEADADLRRDQQILNERMQLIADDLRLLMEEHQRLANRTLGVVEENEEMRTLLGQVREDNEHLRHDNFQVSTRVLSLEGAASEKWQEFTPAVLYFRNWHRTAKGDDVQLSADLSIAVGRGFLAATGVVIGNTEGLAVGDGPCRHFGTPGCFSSYYEIEVDEVTASPAGAGGLFLGVSLQSGEEIANHPRKEFDGWLVGGSGKALTLRASCAAEPIDAEKLPDTFAPTSDERSLRDARKALKLLRAALPPLAKGKVEEVELRDSWSSEVDLSAVSLFGLWAFLSLKPEALSHRCPGRRRVFDAVAVALLAEEAFAEQAHGFGCTRSAPEGAAPAEARRAQFAALAAAVDLGIIGAYGSDAQGTTAVTPRGIALHVISPLISIVSSSQASKAWRKHFVAFAGVTCRPSDRPVNVIEELVNDVTSSLDAHLVLKQDFAVGLECSGGYAAVDIPSSNLDAAAAATDAALQRLPKESLPRRLAALIPDGLALPESVWNGTASPLPSFYRPTERALLAAAALSSLEVNLDGGEGFGVGLLAGAELPAPERPASLDPLFGPLGRSPVARERALDASQYLRLAISGAVCSAVVRAVLQPLEVVKTTQQPPLSPPSDKNAGETGDFQSTAKSLLEAGGFGALYKGTDATVLATGVMGFASFGLNELFRLNGPLESRIMQLQLMRLVCSALLRRSLESMTGDATGQPSALLVLGASIAAVFVSGFIAAPFETLRVRVMAPTESKFLVFDLASRGLFSLFPAAADAASLQISAVAGAIAGLASAVVSNPADAICAQFLLYDSVKDNPALRMGDRVGVLFRLITASAKHAVTMPEELLRSRAALNICRFSRSHHVAPATDMALRRLPCTQTLWALAALSAVPFCQGDCLAPVVDGQHPDGSCAEGVVISAFGTCEPRCAEGYILEVASSNGLLLCLSGQLVPSTFQCIGLNCSAPVGIAFGGEEEENHTNCEEGGSVVVHGSYCTPRCRNGYTPNLDGVLRSAAVALCYAAMDTLPWDPVLRKSILPCVAGVLAPSTFSCLGMPCQVPRTGSGEGQILNAHALRPCSIDLPEIPHLGFCDPLCRDGWHPNVSLIQCVASNLTSLFECLGNSCPAPKLVQFAEAVTCQEGPEAEHEGICTPNCKPGYRPSTDLLTCRNGVLTPFRYECFPENCTAHFELPWALPPSPGYNRSLGINSPLVEWVPPEARTCAEGPSMFHRGRCTAQCLPGYEPDIPFLSCNLGNFSPPVYQCVGQPCQALQGIPDAPAATCEEGTVLEHGGSCTTKCDYGFVPSDAVLSCNATVLDPANYTCIGTACNAPAGVANAPTMPCLEPPENLTHGSICTTQCLSGFVPSTPVLHCYGGQLSAHPECHPCRQFNPKRGTSSCRFGSTCNFCHHPDHKRAKHRGQRGRHAVQRREFQEERAAAGALGGNPRLVALDRIYTEPNQLVEDARAAMQRTCAKLREAVEQELDKRMWQSGMDAQCLRPDSVRIKCSNPNPESDVSILPDLNKRSKWLTGTLHLLIKKYQDSTDNSQSSKFELIAESVRQNLSALQRDFEQVLQAVEGLSDHLKNHSWLEDTVADLLQKDFDLDGVKDLCELLHFLLLPEDGEHPIKCHARTMKGLVQDVQRILDMQRTNLLEGPASFECIEESVWLGYEPSDDTIAQAWAENVAAAGLRDGTALACFKDELSLAIQCVVLLASVTATRQGQWSTLTGPQVEEFVLEPLTLDKAVACYRIAGGSTMCRALELVSESLVQGAEVLLSTAETYHISLASLADGAAVCFQQGLDTWRCRLLDVGSSSSLSMGPELLLPGTLSELALASLGSARLVACGASSVEGRSYCHLLEVSGSMLSNISSVQVSTEAAFLVATRLTSPSDAVLLCFSDWSSVSAVCKMLEASGDTLVEAGNVTVDHGVTRYLSVGAVSASRALLCMERQGPLLEHCMDRRLQCEDWAAAGECGFNPKFMFDLCPQTCGVCTQVGPSQGRCHVVGMSDGTLQAGREAVVNDGISWNFAAAVVRSDTALVCFSDSTRRDAARCRTVWGPRNWDPLEVRACSENVSASCVP</sequence>
<evidence type="ECO:0000256" key="14">
    <source>
        <dbReference type="SAM" id="MobiDB-lite"/>
    </source>
</evidence>
<keyword evidence="7" id="KW-1133">Transmembrane helix</keyword>
<dbReference type="InterPro" id="IPR002885">
    <property type="entry name" value="PPR_rpt"/>
</dbReference>
<gene>
    <name evidence="17" type="primary">MIR1</name>
    <name evidence="17" type="ORF">AK812_SmicGene31803</name>
</gene>
<dbReference type="EMBL" id="LSRX01000886">
    <property type="protein sequence ID" value="OLP87017.1"/>
    <property type="molecule type" value="Genomic_DNA"/>
</dbReference>
<dbReference type="SMART" id="SM00254">
    <property type="entry name" value="ShKT"/>
    <property type="match status" value="1"/>
</dbReference>
<evidence type="ECO:0000256" key="13">
    <source>
        <dbReference type="SAM" id="Coils"/>
    </source>
</evidence>
<dbReference type="Gene3D" id="1.50.40.10">
    <property type="entry name" value="Mitochondrial carrier domain"/>
    <property type="match status" value="1"/>
</dbReference>
<evidence type="ECO:0000259" key="16">
    <source>
        <dbReference type="PROSITE" id="PS51670"/>
    </source>
</evidence>
<feature type="zinc finger region" description="C3H1-type" evidence="12">
    <location>
        <begin position="2165"/>
        <end position="2192"/>
    </location>
</feature>
<dbReference type="InterPro" id="IPR018108">
    <property type="entry name" value="MCP_transmembrane"/>
</dbReference>
<evidence type="ECO:0000256" key="1">
    <source>
        <dbReference type="ARBA" id="ARBA00004448"/>
    </source>
</evidence>
<dbReference type="InterPro" id="IPR003582">
    <property type="entry name" value="ShKT_dom"/>
</dbReference>
<dbReference type="InterPro" id="IPR000571">
    <property type="entry name" value="Znf_CCCH"/>
</dbReference>
<dbReference type="Gene3D" id="1.25.40.10">
    <property type="entry name" value="Tetratricopeptide repeat domain"/>
    <property type="match status" value="1"/>
</dbReference>
<dbReference type="InterPro" id="IPR011990">
    <property type="entry name" value="TPR-like_helical_dom_sf"/>
</dbReference>
<evidence type="ECO:0000256" key="4">
    <source>
        <dbReference type="ARBA" id="ARBA00022692"/>
    </source>
</evidence>
<evidence type="ECO:0000256" key="9">
    <source>
        <dbReference type="ARBA" id="ARBA00023136"/>
    </source>
</evidence>
<dbReference type="GO" id="GO:0005743">
    <property type="term" value="C:mitochondrial inner membrane"/>
    <property type="evidence" value="ECO:0007669"/>
    <property type="project" value="UniProtKB-SubCell"/>
</dbReference>
<keyword evidence="3" id="KW-0813">Transport</keyword>
<evidence type="ECO:0000256" key="3">
    <source>
        <dbReference type="ARBA" id="ARBA00022448"/>
    </source>
</evidence>
<evidence type="ECO:0000256" key="11">
    <source>
        <dbReference type="PROSITE-ProRule" id="PRU00708"/>
    </source>
</evidence>
<dbReference type="Pfam" id="PF00153">
    <property type="entry name" value="Mito_carr"/>
    <property type="match status" value="1"/>
</dbReference>
<comment type="caution">
    <text evidence="17">The sequence shown here is derived from an EMBL/GenBank/DDBJ whole genome shotgun (WGS) entry which is preliminary data.</text>
</comment>